<dbReference type="Proteomes" id="UP000789706">
    <property type="component" value="Unassembled WGS sequence"/>
</dbReference>
<dbReference type="AlphaFoldDB" id="A0A9N8YKW0"/>
<evidence type="ECO:0000313" key="2">
    <source>
        <dbReference type="Proteomes" id="UP000789706"/>
    </source>
</evidence>
<comment type="caution">
    <text evidence="1">The sequence shown here is derived from an EMBL/GenBank/DDBJ whole genome shotgun (WGS) entry which is preliminary data.</text>
</comment>
<protein>
    <submittedName>
        <fullName evidence="1">5758_t:CDS:1</fullName>
    </submittedName>
</protein>
<dbReference type="EMBL" id="CAJVPK010000032">
    <property type="protein sequence ID" value="CAG8435540.1"/>
    <property type="molecule type" value="Genomic_DNA"/>
</dbReference>
<proteinExistence type="predicted"/>
<reference evidence="1" key="1">
    <citation type="submission" date="2021-06" db="EMBL/GenBank/DDBJ databases">
        <authorList>
            <person name="Kallberg Y."/>
            <person name="Tangrot J."/>
            <person name="Rosling A."/>
        </authorList>
    </citation>
    <scope>NUCLEOTIDE SEQUENCE</scope>
    <source>
        <strain evidence="1">AZ414A</strain>
    </source>
</reference>
<accession>A0A9N8YKW0</accession>
<sequence>MVAINSPDTLVVFDKSFDIQIPEFSLEAILTVSSKITVDKKIEKKQLTELSILAKDEKVEEYLNRGDESDLPLSYNCPAIINDVKRLKLEPLLQKEFRWLVNT</sequence>
<gene>
    <name evidence="1" type="ORF">DEBURN_LOCUS898</name>
</gene>
<keyword evidence="2" id="KW-1185">Reference proteome</keyword>
<evidence type="ECO:0000313" key="1">
    <source>
        <dbReference type="EMBL" id="CAG8435540.1"/>
    </source>
</evidence>
<organism evidence="1 2">
    <name type="scientific">Diversispora eburnea</name>
    <dbReference type="NCBI Taxonomy" id="1213867"/>
    <lineage>
        <taxon>Eukaryota</taxon>
        <taxon>Fungi</taxon>
        <taxon>Fungi incertae sedis</taxon>
        <taxon>Mucoromycota</taxon>
        <taxon>Glomeromycotina</taxon>
        <taxon>Glomeromycetes</taxon>
        <taxon>Diversisporales</taxon>
        <taxon>Diversisporaceae</taxon>
        <taxon>Diversispora</taxon>
    </lineage>
</organism>
<name>A0A9N8YKW0_9GLOM</name>